<proteinExistence type="predicted"/>
<evidence type="ECO:0000313" key="2">
    <source>
        <dbReference type="Proteomes" id="UP000181884"/>
    </source>
</evidence>
<keyword evidence="2" id="KW-1185">Reference proteome</keyword>
<reference evidence="1 2" key="1">
    <citation type="submission" date="2014-12" db="EMBL/GenBank/DDBJ databases">
        <title>Draft genome sequences of 29 type strains of Enterococci.</title>
        <authorList>
            <person name="Zhong Z."/>
            <person name="Sun Z."/>
            <person name="Liu W."/>
            <person name="Zhang W."/>
            <person name="Zhang H."/>
        </authorList>
    </citation>
    <scope>NUCLEOTIDE SEQUENCE [LARGE SCALE GENOMIC DNA]</scope>
    <source>
        <strain evidence="1 2">DSM 17029</strain>
    </source>
</reference>
<dbReference type="RefSeq" id="WP_067395536.1">
    <property type="nucleotide sequence ID" value="NZ_JXKH01000004.1"/>
</dbReference>
<dbReference type="EMBL" id="JXKH01000004">
    <property type="protein sequence ID" value="OJG18580.1"/>
    <property type="molecule type" value="Genomic_DNA"/>
</dbReference>
<dbReference type="AlphaFoldDB" id="A0A1L8RFN3"/>
<gene>
    <name evidence="1" type="ORF">RU97_GL001977</name>
</gene>
<protein>
    <submittedName>
        <fullName evidence="1">Uncharacterized protein</fullName>
    </submittedName>
</protein>
<dbReference type="Proteomes" id="UP000181884">
    <property type="component" value="Unassembled WGS sequence"/>
</dbReference>
<name>A0A1L8RFN3_9ENTE</name>
<comment type="caution">
    <text evidence="1">The sequence shown here is derived from an EMBL/GenBank/DDBJ whole genome shotgun (WGS) entry which is preliminary data.</text>
</comment>
<organism evidence="1 2">
    <name type="scientific">Enterococcus canis</name>
    <dbReference type="NCBI Taxonomy" id="214095"/>
    <lineage>
        <taxon>Bacteria</taxon>
        <taxon>Bacillati</taxon>
        <taxon>Bacillota</taxon>
        <taxon>Bacilli</taxon>
        <taxon>Lactobacillales</taxon>
        <taxon>Enterococcaceae</taxon>
        <taxon>Enterococcus</taxon>
    </lineage>
</organism>
<dbReference type="STRING" id="214095.RU97_GL001977"/>
<sequence length="123" mass="14204">MLDVRGSIAQLRSTTEHHFQHIKNQHDFMRIWAVQFELGYTDFRTIQMALQLDGKIELLKRFAKDYDQVYHYEYAFAAGGLAGFNEQFGSEIAAYDQAHQTLIATLDEISRFQPAADEDSKLV</sequence>
<evidence type="ECO:0000313" key="1">
    <source>
        <dbReference type="EMBL" id="OJG18580.1"/>
    </source>
</evidence>
<accession>A0A1L8RFN3</accession>